<keyword evidence="2" id="KW-0808">Transferase</keyword>
<dbReference type="Gene3D" id="3.30.420.40">
    <property type="match status" value="2"/>
</dbReference>
<dbReference type="SUPFAM" id="SSF53067">
    <property type="entry name" value="Actin-like ATPase domain"/>
    <property type="match status" value="2"/>
</dbReference>
<dbReference type="InterPro" id="IPR022496">
    <property type="entry name" value="T6A_TsaB"/>
</dbReference>
<gene>
    <name evidence="2" type="primary">tsaB</name>
    <name evidence="2" type="ORF">GBZ86_07295</name>
</gene>
<proteinExistence type="predicted"/>
<feature type="domain" description="Gcp-like" evidence="1">
    <location>
        <begin position="24"/>
        <end position="226"/>
    </location>
</feature>
<dbReference type="InterPro" id="IPR000905">
    <property type="entry name" value="Gcp-like_dom"/>
</dbReference>
<dbReference type="InterPro" id="IPR043129">
    <property type="entry name" value="ATPase_NBD"/>
</dbReference>
<dbReference type="CDD" id="cd24032">
    <property type="entry name" value="ASKHA_NBD_TsaB"/>
    <property type="match status" value="1"/>
</dbReference>
<dbReference type="PANTHER" id="PTHR11735:SF11">
    <property type="entry name" value="TRNA THREONYLCARBAMOYLADENOSINE BIOSYNTHESIS PROTEIN TSAB"/>
    <property type="match status" value="1"/>
</dbReference>
<dbReference type="Pfam" id="PF00814">
    <property type="entry name" value="TsaD"/>
    <property type="match status" value="1"/>
</dbReference>
<dbReference type="AlphaFoldDB" id="A0A6I1MKM0"/>
<dbReference type="GO" id="GO:0002949">
    <property type="term" value="P:tRNA threonylcarbamoyladenosine modification"/>
    <property type="evidence" value="ECO:0007669"/>
    <property type="project" value="InterPro"/>
</dbReference>
<dbReference type="PANTHER" id="PTHR11735">
    <property type="entry name" value="TRNA N6-ADENOSINE THREONYLCARBAMOYLTRANSFERASE"/>
    <property type="match status" value="1"/>
</dbReference>
<dbReference type="Proteomes" id="UP000430345">
    <property type="component" value="Unassembled WGS sequence"/>
</dbReference>
<reference evidence="2 3" key="1">
    <citation type="submission" date="2019-10" db="EMBL/GenBank/DDBJ databases">
        <title>The Genome Sequence of Clostridium tarantellae Isolated from Fish Brain.</title>
        <authorList>
            <person name="Bano L."/>
            <person name="Kiel M."/>
            <person name="Sales G."/>
            <person name="Doxey A.C."/>
            <person name="Mansfield M.J."/>
            <person name="Schiavone M."/>
            <person name="Rossetto O."/>
            <person name="Pirazzini M."/>
            <person name="Dobrindt U."/>
            <person name="Montecucco C."/>
        </authorList>
    </citation>
    <scope>NUCLEOTIDE SEQUENCE [LARGE SCALE GENOMIC DNA]</scope>
    <source>
        <strain evidence="2 3">DSM 3997</strain>
    </source>
</reference>
<evidence type="ECO:0000313" key="3">
    <source>
        <dbReference type="Proteomes" id="UP000430345"/>
    </source>
</evidence>
<dbReference type="RefSeq" id="WP_152889200.1">
    <property type="nucleotide sequence ID" value="NZ_WHJC01000080.1"/>
</dbReference>
<organism evidence="2 3">
    <name type="scientific">Clostridium tarantellae</name>
    <dbReference type="NCBI Taxonomy" id="39493"/>
    <lineage>
        <taxon>Bacteria</taxon>
        <taxon>Bacillati</taxon>
        <taxon>Bacillota</taxon>
        <taxon>Clostridia</taxon>
        <taxon>Eubacteriales</taxon>
        <taxon>Clostridiaceae</taxon>
        <taxon>Clostridium</taxon>
    </lineage>
</organism>
<sequence>MIVLGVDSSSSTATCALISEKGVLGEINLNDKKQHSVLIMDMIDRLLKDCNLTIKDIDGFAISEGPGSFTGLRIGMATLKGLSFGTNKPCVSISSLKGLAYNVINFTGIICPIIDALRNNVYTCLYKFENGELISLTDSDCLSLDELIELLQEKDEPIMFLGDGVQKHKQTLSEKVRNTYFAPITSNYPKASSICSLALPLLQEGFFNDLNTMAPIYLRKSQAEREYEQRMGL</sequence>
<comment type="caution">
    <text evidence="2">The sequence shown here is derived from an EMBL/GenBank/DDBJ whole genome shotgun (WGS) entry which is preliminary data.</text>
</comment>
<evidence type="ECO:0000313" key="2">
    <source>
        <dbReference type="EMBL" id="MPQ43560.1"/>
    </source>
</evidence>
<name>A0A6I1MKM0_9CLOT</name>
<dbReference type="GO" id="GO:0005829">
    <property type="term" value="C:cytosol"/>
    <property type="evidence" value="ECO:0007669"/>
    <property type="project" value="TreeGrafter"/>
</dbReference>
<dbReference type="GO" id="GO:0016740">
    <property type="term" value="F:transferase activity"/>
    <property type="evidence" value="ECO:0007669"/>
    <property type="project" value="UniProtKB-KW"/>
</dbReference>
<evidence type="ECO:0000259" key="1">
    <source>
        <dbReference type="Pfam" id="PF00814"/>
    </source>
</evidence>
<accession>A0A6I1MKM0</accession>
<dbReference type="EMBL" id="WHJC01000080">
    <property type="protein sequence ID" value="MPQ43560.1"/>
    <property type="molecule type" value="Genomic_DNA"/>
</dbReference>
<dbReference type="OrthoDB" id="9784166at2"/>
<dbReference type="NCBIfam" id="TIGR03725">
    <property type="entry name" value="T6A_YeaZ"/>
    <property type="match status" value="1"/>
</dbReference>
<protein>
    <submittedName>
        <fullName evidence="2">tRNA (Adenosine(37)-N6)-threonylcarbamoyltransferase complex dimerization subunit type 1 TsaB</fullName>
    </submittedName>
</protein>
<keyword evidence="3" id="KW-1185">Reference proteome</keyword>